<name>A0A0J1HDY0_9GAMM</name>
<sequence length="218" mass="24032">MLNMEFDQIVIIDTAAMEWQPSPSQGVWRKPLEREAKESGHTTSLVKYAAGSCFPSHKHPLGEEILVLDGVFSDQTGDFGPGSYLRNPPGSEHSPLSRSGCTLFVKLNQFMVKDHEEVRIDTLNTDWHQGDNGFAAIPLHLCGHQHTALVSCPPDLTFPPHPAIGGEEILILSGALNDKHGHYPALSWLRLPHLSKRTFTTSEGTVLLYKTGHLPISL</sequence>
<accession>A0A0J1HDY0</accession>
<proteinExistence type="predicted"/>
<evidence type="ECO:0000313" key="2">
    <source>
        <dbReference type="EMBL" id="KLV09839.1"/>
    </source>
</evidence>
<feature type="domain" description="ChrR-like cupin" evidence="1">
    <location>
        <begin position="10"/>
        <end position="110"/>
    </location>
</feature>
<keyword evidence="3" id="KW-1185">Reference proteome</keyword>
<gene>
    <name evidence="2" type="ORF">ABT57_09140</name>
</gene>
<reference evidence="2 3" key="1">
    <citation type="submission" date="2015-05" db="EMBL/GenBank/DDBJ databases">
        <title>Photobacterium galathea sp. nov.</title>
        <authorList>
            <person name="Machado H."/>
            <person name="Gram L."/>
        </authorList>
    </citation>
    <scope>NUCLEOTIDE SEQUENCE [LARGE SCALE GENOMIC DNA]</scope>
    <source>
        <strain evidence="2 3">DSM 22954</strain>
    </source>
</reference>
<feature type="domain" description="ChrR-like cupin" evidence="1">
    <location>
        <begin position="116"/>
        <end position="214"/>
    </location>
</feature>
<dbReference type="Pfam" id="PF12973">
    <property type="entry name" value="Cupin_7"/>
    <property type="match status" value="2"/>
</dbReference>
<dbReference type="InterPro" id="IPR011051">
    <property type="entry name" value="RmlC_Cupin_sf"/>
</dbReference>
<dbReference type="OrthoDB" id="9801227at2"/>
<dbReference type="Gene3D" id="2.60.120.10">
    <property type="entry name" value="Jelly Rolls"/>
    <property type="match status" value="1"/>
</dbReference>
<dbReference type="Proteomes" id="UP000035909">
    <property type="component" value="Unassembled WGS sequence"/>
</dbReference>
<dbReference type="AlphaFoldDB" id="A0A0J1HDY0"/>
<dbReference type="CDD" id="cd20303">
    <property type="entry name" value="cupin_ChrR_1"/>
    <property type="match status" value="2"/>
</dbReference>
<evidence type="ECO:0000259" key="1">
    <source>
        <dbReference type="Pfam" id="PF12973"/>
    </source>
</evidence>
<dbReference type="STRING" id="320778.ABT57_09140"/>
<organism evidence="2 3">
    <name type="scientific">Photobacterium ganghwense</name>
    <dbReference type="NCBI Taxonomy" id="320778"/>
    <lineage>
        <taxon>Bacteria</taxon>
        <taxon>Pseudomonadati</taxon>
        <taxon>Pseudomonadota</taxon>
        <taxon>Gammaproteobacteria</taxon>
        <taxon>Vibrionales</taxon>
        <taxon>Vibrionaceae</taxon>
        <taxon>Photobacterium</taxon>
    </lineage>
</organism>
<dbReference type="InterPro" id="IPR014710">
    <property type="entry name" value="RmlC-like_jellyroll"/>
</dbReference>
<evidence type="ECO:0000313" key="3">
    <source>
        <dbReference type="Proteomes" id="UP000035909"/>
    </source>
</evidence>
<dbReference type="PATRIC" id="fig|320778.3.peg.1989"/>
<protein>
    <submittedName>
        <fullName evidence="2">Cupin</fullName>
    </submittedName>
</protein>
<dbReference type="InterPro" id="IPR025979">
    <property type="entry name" value="ChrR-like_cupin_dom"/>
</dbReference>
<dbReference type="EMBL" id="LDOU01000007">
    <property type="protein sequence ID" value="KLV09839.1"/>
    <property type="molecule type" value="Genomic_DNA"/>
</dbReference>
<dbReference type="SUPFAM" id="SSF51182">
    <property type="entry name" value="RmlC-like cupins"/>
    <property type="match status" value="2"/>
</dbReference>
<comment type="caution">
    <text evidence="2">The sequence shown here is derived from an EMBL/GenBank/DDBJ whole genome shotgun (WGS) entry which is preliminary data.</text>
</comment>
<dbReference type="RefSeq" id="WP_047884928.1">
    <property type="nucleotide sequence ID" value="NZ_CP071326.1"/>
</dbReference>